<evidence type="ECO:0000256" key="1">
    <source>
        <dbReference type="SAM" id="SignalP"/>
    </source>
</evidence>
<gene>
    <name evidence="2" type="ORF">DX908_05790</name>
</gene>
<dbReference type="GO" id="GO:0016787">
    <property type="term" value="F:hydrolase activity"/>
    <property type="evidence" value="ECO:0007669"/>
    <property type="project" value="UniProtKB-KW"/>
</dbReference>
<feature type="chain" id="PRO_5016985648" evidence="1">
    <location>
        <begin position="27"/>
        <end position="213"/>
    </location>
</feature>
<dbReference type="InParanoid" id="A0A371RHA2"/>
<keyword evidence="2" id="KW-0378">Hydrolase</keyword>
<proteinExistence type="predicted"/>
<organism evidence="2 3">
    <name type="scientific">Parvularcula marina</name>
    <dbReference type="NCBI Taxonomy" id="2292771"/>
    <lineage>
        <taxon>Bacteria</taxon>
        <taxon>Pseudomonadati</taxon>
        <taxon>Pseudomonadota</taxon>
        <taxon>Alphaproteobacteria</taxon>
        <taxon>Parvularculales</taxon>
        <taxon>Parvularculaceae</taxon>
        <taxon>Parvularcula</taxon>
    </lineage>
</organism>
<dbReference type="OrthoDB" id="6198264at2"/>
<comment type="caution">
    <text evidence="2">The sequence shown here is derived from an EMBL/GenBank/DDBJ whole genome shotgun (WGS) entry which is preliminary data.</text>
</comment>
<name>A0A371RHA2_9PROT</name>
<dbReference type="InterPro" id="IPR029045">
    <property type="entry name" value="ClpP/crotonase-like_dom_sf"/>
</dbReference>
<dbReference type="RefSeq" id="WP_116391467.1">
    <property type="nucleotide sequence ID" value="NZ_QUQO01000001.1"/>
</dbReference>
<feature type="signal peptide" evidence="1">
    <location>
        <begin position="1"/>
        <end position="26"/>
    </location>
</feature>
<evidence type="ECO:0000313" key="2">
    <source>
        <dbReference type="EMBL" id="RFB04834.1"/>
    </source>
</evidence>
<dbReference type="Gene3D" id="3.90.226.10">
    <property type="entry name" value="2-enoyl-CoA Hydratase, Chain A, domain 1"/>
    <property type="match status" value="1"/>
</dbReference>
<evidence type="ECO:0000313" key="3">
    <source>
        <dbReference type="Proteomes" id="UP000264589"/>
    </source>
</evidence>
<dbReference type="AlphaFoldDB" id="A0A371RHA2"/>
<protein>
    <submittedName>
        <fullName evidence="2">Alpha/beta hydrolase</fullName>
    </submittedName>
</protein>
<reference evidence="2 3" key="1">
    <citation type="submission" date="2018-08" db="EMBL/GenBank/DDBJ databases">
        <title>Parvularcula sp. SM1705, isolated from surface water of the South Sea China.</title>
        <authorList>
            <person name="Sun L."/>
        </authorList>
    </citation>
    <scope>NUCLEOTIDE SEQUENCE [LARGE SCALE GENOMIC DNA]</scope>
    <source>
        <strain evidence="2 3">SM1705</strain>
    </source>
</reference>
<keyword evidence="3" id="KW-1185">Reference proteome</keyword>
<dbReference type="Proteomes" id="UP000264589">
    <property type="component" value="Unassembled WGS sequence"/>
</dbReference>
<accession>A0A371RHA2</accession>
<sequence>MRARSGRKVIGLLTGTFIAFALPAAAQDIQFATFPVEGDTAYAQGELGEPTPAIIEKLLKDNPGLKKIVMTNVPGSDDDEANIKASIMVHEHGLTTYVPASGMIASGGVDFFLAGKERVIEEGACIGVHAWQDDDDPTPSSELPRDHPGHKVFLDYFKKIGMDEEFYWYTLRVAKFDDMYWLSTEELLKYGVVTKIIAPPEGTSSFQLICDHR</sequence>
<dbReference type="SUPFAM" id="SSF52096">
    <property type="entry name" value="ClpP/crotonase"/>
    <property type="match status" value="1"/>
</dbReference>
<dbReference type="EMBL" id="QUQO01000001">
    <property type="protein sequence ID" value="RFB04834.1"/>
    <property type="molecule type" value="Genomic_DNA"/>
</dbReference>
<keyword evidence="1" id="KW-0732">Signal</keyword>